<dbReference type="InterPro" id="IPR000073">
    <property type="entry name" value="AB_hydrolase_1"/>
</dbReference>
<keyword evidence="2" id="KW-0378">Hydrolase</keyword>
<dbReference type="Gene3D" id="3.40.50.1820">
    <property type="entry name" value="alpha/beta hydrolase"/>
    <property type="match status" value="1"/>
</dbReference>
<organism evidence="2 3">
    <name type="scientific">Thiomonas arsenitoxydans (strain DSM 22701 / CIP 110005 / 3As)</name>
    <dbReference type="NCBI Taxonomy" id="426114"/>
    <lineage>
        <taxon>Bacteria</taxon>
        <taxon>Pseudomonadati</taxon>
        <taxon>Pseudomonadota</taxon>
        <taxon>Betaproteobacteria</taxon>
        <taxon>Burkholderiales</taxon>
        <taxon>Thiomonas</taxon>
    </lineage>
</organism>
<reference evidence="2" key="1">
    <citation type="submission" date="2021-02" db="EMBL/GenBank/DDBJ databases">
        <title>Thiocyanate and organic carbon inputs drive convergent selection for specific autotrophic Afipia and Thiobacillus strains within complex microbiomes.</title>
        <authorList>
            <person name="Huddy R.J."/>
            <person name="Sachdeva R."/>
            <person name="Kadzinga F."/>
            <person name="Kantor R.S."/>
            <person name="Harrison S.T.L."/>
            <person name="Banfield J.F."/>
        </authorList>
    </citation>
    <scope>NUCLEOTIDE SEQUENCE</scope>
    <source>
        <strain evidence="2">SCN18_13_7_16_R3_B_64_19</strain>
    </source>
</reference>
<name>A0A8I1MWA6_THIA3</name>
<gene>
    <name evidence="2" type="ORF">J0I24_04445</name>
</gene>
<dbReference type="PRINTS" id="PR00111">
    <property type="entry name" value="ABHYDROLASE"/>
</dbReference>
<evidence type="ECO:0000259" key="1">
    <source>
        <dbReference type="Pfam" id="PF00561"/>
    </source>
</evidence>
<dbReference type="EMBL" id="JAFKMR010000012">
    <property type="protein sequence ID" value="MBN8743539.1"/>
    <property type="molecule type" value="Genomic_DNA"/>
</dbReference>
<dbReference type="InterPro" id="IPR029058">
    <property type="entry name" value="AB_hydrolase_fold"/>
</dbReference>
<comment type="caution">
    <text evidence="2">The sequence shown here is derived from an EMBL/GenBank/DDBJ whole genome shotgun (WGS) entry which is preliminary data.</text>
</comment>
<feature type="domain" description="AB hydrolase-1" evidence="1">
    <location>
        <begin position="21"/>
        <end position="246"/>
    </location>
</feature>
<sequence>MPFAKVNNQRIHYEDSGGSGPALVFSHGLLMDATMFDPQVEYFRQHYRCVCWDERGHGQTATDRIAPFSYYDSANDLAALMQHLGIKRAVFAGMSQGGYLSLRLALTHPELVRGLILIDTQAQQEDPSKTPGYKQMIDIWTAQGLPDAIADTIADIILGAGAPQAAVWKAKWRTWTPNKLLASFQALVNRDDISAKLADIRIPALVIHGDADIAITLDRAVDMQKRLAGSRLDIIAGAGHASNLTHAASVNAAIERFLQTLQVDPNSNHPGDKS</sequence>
<evidence type="ECO:0000313" key="3">
    <source>
        <dbReference type="Proteomes" id="UP000664800"/>
    </source>
</evidence>
<dbReference type="AlphaFoldDB" id="A0A8I1MWA6"/>
<dbReference type="PANTHER" id="PTHR43798">
    <property type="entry name" value="MONOACYLGLYCEROL LIPASE"/>
    <property type="match status" value="1"/>
</dbReference>
<dbReference type="InterPro" id="IPR050266">
    <property type="entry name" value="AB_hydrolase_sf"/>
</dbReference>
<dbReference type="RefSeq" id="WP_276728417.1">
    <property type="nucleotide sequence ID" value="NZ_JAFKMR010000012.1"/>
</dbReference>
<proteinExistence type="predicted"/>
<accession>A0A8I1MWA6</accession>
<dbReference type="GO" id="GO:0016787">
    <property type="term" value="F:hydrolase activity"/>
    <property type="evidence" value="ECO:0007669"/>
    <property type="project" value="UniProtKB-KW"/>
</dbReference>
<evidence type="ECO:0000313" key="2">
    <source>
        <dbReference type="EMBL" id="MBN8743539.1"/>
    </source>
</evidence>
<dbReference type="Proteomes" id="UP000664800">
    <property type="component" value="Unassembled WGS sequence"/>
</dbReference>
<dbReference type="SUPFAM" id="SSF53474">
    <property type="entry name" value="alpha/beta-Hydrolases"/>
    <property type="match status" value="1"/>
</dbReference>
<dbReference type="Pfam" id="PF00561">
    <property type="entry name" value="Abhydrolase_1"/>
    <property type="match status" value="1"/>
</dbReference>
<protein>
    <submittedName>
        <fullName evidence="2">Alpha/beta hydrolase</fullName>
    </submittedName>
</protein>